<evidence type="ECO:0000313" key="2">
    <source>
        <dbReference type="Proteomes" id="UP000432350"/>
    </source>
</evidence>
<reference evidence="1 2" key="1">
    <citation type="submission" date="2019-10" db="EMBL/GenBank/DDBJ databases">
        <authorList>
            <person name="Karimi E."/>
        </authorList>
    </citation>
    <scope>NUCLEOTIDE SEQUENCE [LARGE SCALE GENOMIC DNA]</scope>
    <source>
        <strain evidence="1">Sphingobacterium sp. 8BC</strain>
    </source>
</reference>
<organism evidence="1 2">
    <name type="scientific">Sphingobacterium multivorum</name>
    <dbReference type="NCBI Taxonomy" id="28454"/>
    <lineage>
        <taxon>Bacteria</taxon>
        <taxon>Pseudomonadati</taxon>
        <taxon>Bacteroidota</taxon>
        <taxon>Sphingobacteriia</taxon>
        <taxon>Sphingobacteriales</taxon>
        <taxon>Sphingobacteriaceae</taxon>
        <taxon>Sphingobacterium</taxon>
    </lineage>
</organism>
<evidence type="ECO:0000313" key="1">
    <source>
        <dbReference type="EMBL" id="VXC89695.1"/>
    </source>
</evidence>
<dbReference type="EMBL" id="CABWMV010000024">
    <property type="protein sequence ID" value="VXC89695.1"/>
    <property type="molecule type" value="Genomic_DNA"/>
</dbReference>
<name>A0A654CEW0_SPHMU</name>
<sequence length="43" mass="4970">MALALWWATVLKKLRINNGKTFFSTAWTIAMEFGKSLYGLARY</sequence>
<protein>
    <submittedName>
        <fullName evidence="1">Uncharacterized protein</fullName>
    </submittedName>
</protein>
<accession>A0A654CEW0</accession>
<gene>
    <name evidence="1" type="ORF">SPHINGO8BC_50736</name>
</gene>
<dbReference type="Proteomes" id="UP000432350">
    <property type="component" value="Unassembled WGS sequence"/>
</dbReference>
<proteinExistence type="predicted"/>
<dbReference type="AlphaFoldDB" id="A0A654CEW0"/>